<dbReference type="SUPFAM" id="SSF52540">
    <property type="entry name" value="P-loop containing nucleoside triphosphate hydrolases"/>
    <property type="match status" value="1"/>
</dbReference>
<evidence type="ECO:0000313" key="5">
    <source>
        <dbReference type="EMBL" id="SDM58660.1"/>
    </source>
</evidence>
<dbReference type="Pfam" id="PF01656">
    <property type="entry name" value="CbiA"/>
    <property type="match status" value="1"/>
</dbReference>
<protein>
    <submittedName>
        <fullName evidence="5">Septum site-determining protein MinD</fullName>
    </submittedName>
</protein>
<dbReference type="GO" id="GO:0051782">
    <property type="term" value="P:negative regulation of cell division"/>
    <property type="evidence" value="ECO:0007669"/>
    <property type="project" value="TreeGrafter"/>
</dbReference>
<organism evidence="5 6">
    <name type="scientific">Halogranum gelatinilyticum</name>
    <dbReference type="NCBI Taxonomy" id="660521"/>
    <lineage>
        <taxon>Archaea</taxon>
        <taxon>Methanobacteriati</taxon>
        <taxon>Methanobacteriota</taxon>
        <taxon>Stenosarchaea group</taxon>
        <taxon>Halobacteria</taxon>
        <taxon>Halobacteriales</taxon>
        <taxon>Haloferacaceae</taxon>
    </lineage>
</organism>
<dbReference type="AlphaFoldDB" id="A0A1G9UFE7"/>
<dbReference type="InterPro" id="IPR027417">
    <property type="entry name" value="P-loop_NTPase"/>
</dbReference>
<accession>A0A1G9UFE7</accession>
<dbReference type="EMBL" id="FNHL01000002">
    <property type="protein sequence ID" value="SDM58660.1"/>
    <property type="molecule type" value="Genomic_DNA"/>
</dbReference>
<evidence type="ECO:0000259" key="4">
    <source>
        <dbReference type="Pfam" id="PF01656"/>
    </source>
</evidence>
<feature type="domain" description="CobQ/CobB/MinD/ParA nucleotide binding" evidence="4">
    <location>
        <begin position="7"/>
        <end position="213"/>
    </location>
</feature>
<keyword evidence="6" id="KW-1185">Reference proteome</keyword>
<dbReference type="Gene3D" id="3.40.50.300">
    <property type="entry name" value="P-loop containing nucleotide triphosphate hydrolases"/>
    <property type="match status" value="1"/>
</dbReference>
<dbReference type="PANTHER" id="PTHR43384">
    <property type="entry name" value="SEPTUM SITE-DETERMINING PROTEIN MIND HOMOLOG, CHLOROPLASTIC-RELATED"/>
    <property type="match status" value="1"/>
</dbReference>
<name>A0A1G9UFE7_9EURY</name>
<reference evidence="6" key="1">
    <citation type="submission" date="2016-10" db="EMBL/GenBank/DDBJ databases">
        <authorList>
            <person name="Varghese N."/>
            <person name="Submissions S."/>
        </authorList>
    </citation>
    <scope>NUCLEOTIDE SEQUENCE [LARGE SCALE GENOMIC DNA]</scope>
    <source>
        <strain evidence="6">CGMCC 1.10119</strain>
    </source>
</reference>
<dbReference type="GO" id="GO:0016887">
    <property type="term" value="F:ATP hydrolysis activity"/>
    <property type="evidence" value="ECO:0007669"/>
    <property type="project" value="TreeGrafter"/>
</dbReference>
<feature type="region of interest" description="Disordered" evidence="3">
    <location>
        <begin position="158"/>
        <end position="181"/>
    </location>
</feature>
<dbReference type="InterPro" id="IPR002586">
    <property type="entry name" value="CobQ/CobB/MinD/ParA_Nub-bd_dom"/>
</dbReference>
<dbReference type="STRING" id="660521.SAMN04487949_2169"/>
<sequence>MAGGRAVAIAGVKGGVGKTTLSLNLAAALVSTSRSVVVVEASIAAPDVADGLHLDVANRPTLDDVFAGEATAFDAIATTAHGYGVLPISDPRAAAVSDVDRLPRIVEVLQRQYDLVLLDTPPAMGYGASQAFDAADETLLVTTPRLSAVHTARRTETTTRQYGSRPSGIVVNRTGPGNHPKPQRIANYVGVKLLGAVPDDDAVAEATDAGEPVITHTPESRAATALRDVGKSLAVSRSR</sequence>
<gene>
    <name evidence="5" type="ORF">SAMN04487949_2169</name>
</gene>
<dbReference type="Proteomes" id="UP000199451">
    <property type="component" value="Unassembled WGS sequence"/>
</dbReference>
<evidence type="ECO:0000313" key="6">
    <source>
        <dbReference type="Proteomes" id="UP000199451"/>
    </source>
</evidence>
<evidence type="ECO:0000256" key="1">
    <source>
        <dbReference type="ARBA" id="ARBA00022741"/>
    </source>
</evidence>
<evidence type="ECO:0000256" key="2">
    <source>
        <dbReference type="ARBA" id="ARBA00022840"/>
    </source>
</evidence>
<keyword evidence="2" id="KW-0067">ATP-binding</keyword>
<dbReference type="PANTHER" id="PTHR43384:SF6">
    <property type="entry name" value="SEPTUM SITE-DETERMINING PROTEIN MIND HOMOLOG, CHLOROPLASTIC"/>
    <property type="match status" value="1"/>
</dbReference>
<dbReference type="InterPro" id="IPR050625">
    <property type="entry name" value="ParA/MinD_ATPase"/>
</dbReference>
<dbReference type="GO" id="GO:0005829">
    <property type="term" value="C:cytosol"/>
    <property type="evidence" value="ECO:0007669"/>
    <property type="project" value="TreeGrafter"/>
</dbReference>
<dbReference type="GO" id="GO:0005524">
    <property type="term" value="F:ATP binding"/>
    <property type="evidence" value="ECO:0007669"/>
    <property type="project" value="UniProtKB-KW"/>
</dbReference>
<proteinExistence type="predicted"/>
<evidence type="ECO:0000256" key="3">
    <source>
        <dbReference type="SAM" id="MobiDB-lite"/>
    </source>
</evidence>
<keyword evidence="1" id="KW-0547">Nucleotide-binding</keyword>
<dbReference type="GO" id="GO:0009898">
    <property type="term" value="C:cytoplasmic side of plasma membrane"/>
    <property type="evidence" value="ECO:0007669"/>
    <property type="project" value="TreeGrafter"/>
</dbReference>